<evidence type="ECO:0000256" key="1">
    <source>
        <dbReference type="ARBA" id="ARBA00004141"/>
    </source>
</evidence>
<dbReference type="EMBL" id="JAVDUU010000002">
    <property type="protein sequence ID" value="MDR6942619.1"/>
    <property type="molecule type" value="Genomic_DNA"/>
</dbReference>
<accession>A0ABU1TBF7</accession>
<dbReference type="PANTHER" id="PTHR11410:SF0">
    <property type="entry name" value="ATP SYNTHASE SUBUNIT A"/>
    <property type="match status" value="1"/>
</dbReference>
<dbReference type="PANTHER" id="PTHR11410">
    <property type="entry name" value="ATP SYNTHASE SUBUNIT A"/>
    <property type="match status" value="1"/>
</dbReference>
<evidence type="ECO:0000256" key="10">
    <source>
        <dbReference type="ARBA" id="ARBA00023310"/>
    </source>
</evidence>
<comment type="caution">
    <text evidence="13">The sequence shown here is derived from an EMBL/GenBank/DDBJ whole genome shotgun (WGS) entry which is preliminary data.</text>
</comment>
<evidence type="ECO:0000313" key="14">
    <source>
        <dbReference type="Proteomes" id="UP001247620"/>
    </source>
</evidence>
<evidence type="ECO:0000256" key="8">
    <source>
        <dbReference type="ARBA" id="ARBA00023065"/>
    </source>
</evidence>
<keyword evidence="11" id="KW-1003">Cell membrane</keyword>
<evidence type="ECO:0000256" key="4">
    <source>
        <dbReference type="ARBA" id="ARBA00022547"/>
    </source>
</evidence>
<evidence type="ECO:0000313" key="13">
    <source>
        <dbReference type="EMBL" id="MDR6942619.1"/>
    </source>
</evidence>
<keyword evidence="4 11" id="KW-0138">CF(0)</keyword>
<comment type="function">
    <text evidence="11 12">Key component of the proton channel; it plays a direct role in the translocation of protons across the membrane.</text>
</comment>
<feature type="transmembrane region" description="Helical" evidence="11">
    <location>
        <begin position="264"/>
        <end position="282"/>
    </location>
</feature>
<evidence type="ECO:0000256" key="3">
    <source>
        <dbReference type="ARBA" id="ARBA00022448"/>
    </source>
</evidence>
<keyword evidence="8 11" id="KW-0406">Ion transport</keyword>
<evidence type="ECO:0000256" key="9">
    <source>
        <dbReference type="ARBA" id="ARBA00023136"/>
    </source>
</evidence>
<keyword evidence="14" id="KW-1185">Reference proteome</keyword>
<evidence type="ECO:0000256" key="12">
    <source>
        <dbReference type="RuleBase" id="RU000483"/>
    </source>
</evidence>
<dbReference type="NCBIfam" id="TIGR01131">
    <property type="entry name" value="ATP_synt_6_or_A"/>
    <property type="match status" value="1"/>
</dbReference>
<dbReference type="InterPro" id="IPR045083">
    <property type="entry name" value="ATP_synth_F0_asu_bact/mt"/>
</dbReference>
<dbReference type="Proteomes" id="UP001247620">
    <property type="component" value="Unassembled WGS sequence"/>
</dbReference>
<reference evidence="13 14" key="1">
    <citation type="submission" date="2023-07" db="EMBL/GenBank/DDBJ databases">
        <title>Sorghum-associated microbial communities from plants grown in Nebraska, USA.</title>
        <authorList>
            <person name="Schachtman D."/>
        </authorList>
    </citation>
    <scope>NUCLEOTIDE SEQUENCE [LARGE SCALE GENOMIC DNA]</scope>
    <source>
        <strain evidence="13 14">3262</strain>
    </source>
</reference>
<dbReference type="HAMAP" id="MF_01393">
    <property type="entry name" value="ATP_synth_a_bact"/>
    <property type="match status" value="1"/>
</dbReference>
<keyword evidence="3 11" id="KW-0813">Transport</keyword>
<feature type="transmembrane region" description="Helical" evidence="11">
    <location>
        <begin position="330"/>
        <end position="352"/>
    </location>
</feature>
<keyword evidence="5 11" id="KW-0812">Transmembrane</keyword>
<dbReference type="InterPro" id="IPR000568">
    <property type="entry name" value="ATP_synth_F0_asu"/>
</dbReference>
<dbReference type="RefSeq" id="WP_310096003.1">
    <property type="nucleotide sequence ID" value="NZ_JAVDUU010000002.1"/>
</dbReference>
<proteinExistence type="inferred from homology"/>
<comment type="similarity">
    <text evidence="2 11 12">Belongs to the ATPase A chain family.</text>
</comment>
<keyword evidence="6 11" id="KW-0375">Hydrogen ion transport</keyword>
<evidence type="ECO:0000256" key="7">
    <source>
        <dbReference type="ARBA" id="ARBA00022989"/>
    </source>
</evidence>
<evidence type="ECO:0000256" key="11">
    <source>
        <dbReference type="HAMAP-Rule" id="MF_01393"/>
    </source>
</evidence>
<keyword evidence="10 11" id="KW-0066">ATP synthesis</keyword>
<name>A0ABU1TBF7_9SPHI</name>
<keyword evidence="9 11" id="KW-0472">Membrane</keyword>
<dbReference type="InterPro" id="IPR035908">
    <property type="entry name" value="F0_ATP_A_sf"/>
</dbReference>
<comment type="subcellular location">
    <subcellularLocation>
        <location evidence="11 12">Cell membrane</location>
        <topology evidence="11 12">Multi-pass membrane protein</topology>
    </subcellularLocation>
    <subcellularLocation>
        <location evidence="1">Membrane</location>
        <topology evidence="1">Multi-pass membrane protein</topology>
    </subcellularLocation>
</comment>
<feature type="transmembrane region" description="Helical" evidence="11">
    <location>
        <begin position="288"/>
        <end position="309"/>
    </location>
</feature>
<dbReference type="CDD" id="cd00310">
    <property type="entry name" value="ATP-synt_Fo_a_6"/>
    <property type="match status" value="1"/>
</dbReference>
<feature type="transmembrane region" description="Helical" evidence="11">
    <location>
        <begin position="226"/>
        <end position="244"/>
    </location>
</feature>
<keyword evidence="7 11" id="KW-1133">Transmembrane helix</keyword>
<evidence type="ECO:0000256" key="2">
    <source>
        <dbReference type="ARBA" id="ARBA00006810"/>
    </source>
</evidence>
<evidence type="ECO:0000256" key="6">
    <source>
        <dbReference type="ARBA" id="ARBA00022781"/>
    </source>
</evidence>
<gene>
    <name evidence="11" type="primary">atpB</name>
    <name evidence="13" type="ORF">J2W55_002461</name>
</gene>
<feature type="transmembrane region" description="Helical" evidence="11">
    <location>
        <begin position="200"/>
        <end position="220"/>
    </location>
</feature>
<protein>
    <recommendedName>
        <fullName evidence="11 12">ATP synthase subunit a</fullName>
    </recommendedName>
    <alternativeName>
        <fullName evidence="11">ATP synthase F0 sector subunit a</fullName>
    </alternativeName>
    <alternativeName>
        <fullName evidence="11">F-ATPase subunit 6</fullName>
    </alternativeName>
</protein>
<dbReference type="SUPFAM" id="SSF81336">
    <property type="entry name" value="F1F0 ATP synthase subunit A"/>
    <property type="match status" value="1"/>
</dbReference>
<dbReference type="PRINTS" id="PR00123">
    <property type="entry name" value="ATPASEA"/>
</dbReference>
<feature type="transmembrane region" description="Helical" evidence="11">
    <location>
        <begin position="139"/>
        <end position="159"/>
    </location>
</feature>
<dbReference type="Pfam" id="PF00119">
    <property type="entry name" value="ATP-synt_A"/>
    <property type="match status" value="1"/>
</dbReference>
<evidence type="ECO:0000256" key="5">
    <source>
        <dbReference type="ARBA" id="ARBA00022692"/>
    </source>
</evidence>
<organism evidence="13 14">
    <name type="scientific">Mucilaginibacter pocheonensis</name>
    <dbReference type="NCBI Taxonomy" id="398050"/>
    <lineage>
        <taxon>Bacteria</taxon>
        <taxon>Pseudomonadati</taxon>
        <taxon>Bacteroidota</taxon>
        <taxon>Sphingobacteriia</taxon>
        <taxon>Sphingobacteriales</taxon>
        <taxon>Sphingobacteriaceae</taxon>
        <taxon>Mucilaginibacter</taxon>
    </lineage>
</organism>
<sequence length="357" mass="40199">MNSKIFKPLLISALFLLICVKPVLSFSQEKEAAGNEKPFDPKEVVFEHIGDSHSWPVAVPLLDEHFIPLPIILYTDKGMEFFSSEQLGHHHKEGHEAPVYKGAHYSYKLEGNKIVAVNEAGEINKDVKIYDFSITRNVISMWMGMIILLLVFFTVSSAYKKRAGKAPKGLQSLLEPVVLFVRDDVAIPNIGVKYARYMPLLLTIFFFILINNLLGLVPFFPGGFNLTGNIAVTLTLSVIVLIVVNLSGNKYYWKHIFTPDIPLWLYPIMLPVELIGIISKPFALMIRLFANITAGHIIVLSLISLIFIFKTAWMSAVSVPFVVFMDCIELLVAFLQAFIFTMLTSLFIGMAVEEHHH</sequence>
<dbReference type="Gene3D" id="1.20.120.220">
    <property type="entry name" value="ATP synthase, F0 complex, subunit A"/>
    <property type="match status" value="1"/>
</dbReference>